<evidence type="ECO:0000256" key="2">
    <source>
        <dbReference type="SAM" id="MobiDB-lite"/>
    </source>
</evidence>
<evidence type="ECO:0000313" key="3">
    <source>
        <dbReference type="EMBL" id="PWI58066.1"/>
    </source>
</evidence>
<dbReference type="RefSeq" id="WP_109430111.1">
    <property type="nucleotide sequence ID" value="NZ_MPDK01000006.1"/>
</dbReference>
<protein>
    <recommendedName>
        <fullName evidence="5">Phage shock protein A</fullName>
    </recommendedName>
</protein>
<dbReference type="Proteomes" id="UP000245380">
    <property type="component" value="Unassembled WGS sequence"/>
</dbReference>
<feature type="compositionally biased region" description="Basic and acidic residues" evidence="2">
    <location>
        <begin position="78"/>
        <end position="88"/>
    </location>
</feature>
<dbReference type="AlphaFoldDB" id="A0A2U3D9W6"/>
<feature type="region of interest" description="Disordered" evidence="2">
    <location>
        <begin position="78"/>
        <end position="103"/>
    </location>
</feature>
<gene>
    <name evidence="3" type="ORF">BM613_05205</name>
</gene>
<proteinExistence type="inferred from homology"/>
<dbReference type="EMBL" id="MPDK01000006">
    <property type="protein sequence ID" value="PWI58066.1"/>
    <property type="molecule type" value="Genomic_DNA"/>
</dbReference>
<comment type="caution">
    <text evidence="3">The sequence shown here is derived from an EMBL/GenBank/DDBJ whole genome shotgun (WGS) entry which is preliminary data.</text>
</comment>
<keyword evidence="4" id="KW-1185">Reference proteome</keyword>
<accession>A0A2U3D9W6</accession>
<dbReference type="InterPro" id="IPR007157">
    <property type="entry name" value="PspA_VIPP1"/>
</dbReference>
<sequence length="202" mass="23249">MGLFKRVAKIVQASVEERNLQQSDPRDQLQAVFQDMLVQVGEVKRLIGEVAAYQVRLEHELKRLEESMADYETQAKEALEQGDEPRAREHLRKRQSVKNKFAATSQQEQMIRRKLEQLRDAKNELSEQVQAFREARDEAQMRLAAANGALAIQTALTLANDAKSHALEQIQDEARVAEARIEVTESIDQEFDRLLRETQRKP</sequence>
<reference evidence="3 4" key="1">
    <citation type="submission" date="2016-11" db="EMBL/GenBank/DDBJ databases">
        <title>Comparative genomics of Acidibacillus ferroxidans species.</title>
        <authorList>
            <person name="Oliveira G."/>
            <person name="Nunes G."/>
            <person name="Oliveira R."/>
            <person name="Araujo F."/>
            <person name="Salim A."/>
            <person name="Scholte L."/>
            <person name="Morais D."/>
            <person name="Nancucheo I."/>
            <person name="Johnson D.B."/>
            <person name="Grail B."/>
            <person name="Bittencourt J."/>
            <person name="Valadares R."/>
        </authorList>
    </citation>
    <scope>NUCLEOTIDE SEQUENCE [LARGE SCALE GENOMIC DNA]</scope>
    <source>
        <strain evidence="3 4">Y002</strain>
    </source>
</reference>
<evidence type="ECO:0008006" key="5">
    <source>
        <dbReference type="Google" id="ProtNLM"/>
    </source>
</evidence>
<dbReference type="Pfam" id="PF04012">
    <property type="entry name" value="PspA_IM30"/>
    <property type="match status" value="1"/>
</dbReference>
<organism evidence="3 4">
    <name type="scientific">Sulfoacidibacillus thermotolerans</name>
    <name type="common">Acidibacillus sulfuroxidans</name>
    <dbReference type="NCBI Taxonomy" id="1765684"/>
    <lineage>
        <taxon>Bacteria</taxon>
        <taxon>Bacillati</taxon>
        <taxon>Bacillota</taxon>
        <taxon>Bacilli</taxon>
        <taxon>Bacillales</taxon>
        <taxon>Alicyclobacillaceae</taxon>
        <taxon>Sulfoacidibacillus</taxon>
    </lineage>
</organism>
<dbReference type="OrthoDB" id="9779630at2"/>
<evidence type="ECO:0000256" key="1">
    <source>
        <dbReference type="ARBA" id="ARBA00043985"/>
    </source>
</evidence>
<name>A0A2U3D9W6_SULT2</name>
<comment type="similarity">
    <text evidence="1">Belongs to the PspA/Vipp/IM30 family.</text>
</comment>
<dbReference type="PANTHER" id="PTHR31088">
    <property type="entry name" value="MEMBRANE-ASSOCIATED PROTEIN VIPP1, CHLOROPLASTIC"/>
    <property type="match status" value="1"/>
</dbReference>
<evidence type="ECO:0000313" key="4">
    <source>
        <dbReference type="Proteomes" id="UP000245380"/>
    </source>
</evidence>
<dbReference type="PANTHER" id="PTHR31088:SF6">
    <property type="entry name" value="PHAGE SHOCK PROTEIN A"/>
    <property type="match status" value="1"/>
</dbReference>